<dbReference type="RefSeq" id="WP_169663137.1">
    <property type="nucleotide sequence ID" value="NZ_CP076132.1"/>
</dbReference>
<dbReference type="GO" id="GO:0009055">
    <property type="term" value="F:electron transfer activity"/>
    <property type="evidence" value="ECO:0007669"/>
    <property type="project" value="InterPro"/>
</dbReference>
<dbReference type="InterPro" id="IPR010538">
    <property type="entry name" value="DHOR"/>
</dbReference>
<gene>
    <name evidence="6" type="ORF">KMW28_12435</name>
</gene>
<evidence type="ECO:0000256" key="2">
    <source>
        <dbReference type="ARBA" id="ARBA00022723"/>
    </source>
</evidence>
<name>A0AAX1N257_9BACT</name>
<dbReference type="PROSITE" id="PS51007">
    <property type="entry name" value="CYTC"/>
    <property type="match status" value="2"/>
</dbReference>
<dbReference type="Gene3D" id="2.60.40.2450">
    <property type="entry name" value="Beta-1,3-xylanase, CBM31 domain"/>
    <property type="match status" value="2"/>
</dbReference>
<dbReference type="Pfam" id="PF03640">
    <property type="entry name" value="Lipoprotein_15"/>
    <property type="match status" value="1"/>
</dbReference>
<keyword evidence="1 4" id="KW-0349">Heme</keyword>
<dbReference type="GO" id="GO:0046872">
    <property type="term" value="F:metal ion binding"/>
    <property type="evidence" value="ECO:0007669"/>
    <property type="project" value="UniProtKB-KW"/>
</dbReference>
<dbReference type="GO" id="GO:0004130">
    <property type="term" value="F:cytochrome-c peroxidase activity"/>
    <property type="evidence" value="ECO:0007669"/>
    <property type="project" value="TreeGrafter"/>
</dbReference>
<dbReference type="Pfam" id="PF11606">
    <property type="entry name" value="AlcCBM31"/>
    <property type="match status" value="1"/>
</dbReference>
<dbReference type="InterPro" id="IPR051395">
    <property type="entry name" value="Cytochrome_c_Peroxidase/MauG"/>
</dbReference>
<proteinExistence type="predicted"/>
<dbReference type="InterPro" id="IPR021016">
    <property type="entry name" value="Beta-xylanase"/>
</dbReference>
<dbReference type="InterPro" id="IPR036909">
    <property type="entry name" value="Cyt_c-like_dom_sf"/>
</dbReference>
<dbReference type="InterPro" id="IPR005297">
    <property type="entry name" value="Lipoprotein_repeat"/>
</dbReference>
<protein>
    <submittedName>
        <fullName evidence="6">Family 31 carbohydrate-binding protein</fullName>
    </submittedName>
</protein>
<reference evidence="6 7" key="1">
    <citation type="submission" date="2021-05" db="EMBL/GenBank/DDBJ databases">
        <title>Comparative genomic studies on the polysaccharide-degrading batcterial strains of the Flammeovirga genus.</title>
        <authorList>
            <person name="Zewei F."/>
            <person name="Zheng Z."/>
            <person name="Yu L."/>
            <person name="Ruyue G."/>
            <person name="Yanhong M."/>
            <person name="Yuanyuan C."/>
            <person name="Jingyan G."/>
            <person name="Wenjun H."/>
        </authorList>
    </citation>
    <scope>NUCLEOTIDE SEQUENCE [LARGE SCALE GENOMIC DNA]</scope>
    <source>
        <strain evidence="6 7">NBRC:100898</strain>
    </source>
</reference>
<keyword evidence="7" id="KW-1185">Reference proteome</keyword>
<dbReference type="InterPro" id="IPR008979">
    <property type="entry name" value="Galactose-bd-like_sf"/>
</dbReference>
<dbReference type="InterPro" id="IPR038560">
    <property type="entry name" value="Beta-xylanase_CBM31_sf"/>
</dbReference>
<dbReference type="EMBL" id="CP076132">
    <property type="protein sequence ID" value="QWG00461.1"/>
    <property type="molecule type" value="Genomic_DNA"/>
</dbReference>
<dbReference type="Gene3D" id="1.10.760.10">
    <property type="entry name" value="Cytochrome c-like domain"/>
    <property type="match status" value="1"/>
</dbReference>
<evidence type="ECO:0000259" key="5">
    <source>
        <dbReference type="PROSITE" id="PS51007"/>
    </source>
</evidence>
<dbReference type="Gene3D" id="2.60.120.260">
    <property type="entry name" value="Galactose-binding domain-like"/>
    <property type="match status" value="1"/>
</dbReference>
<dbReference type="Proteomes" id="UP000678679">
    <property type="component" value="Chromosome 1"/>
</dbReference>
<dbReference type="SUPFAM" id="SSF46626">
    <property type="entry name" value="Cytochrome c"/>
    <property type="match status" value="2"/>
</dbReference>
<dbReference type="CDD" id="cd02795">
    <property type="entry name" value="CBM6-CBM35-CBM36_like"/>
    <property type="match status" value="1"/>
</dbReference>
<keyword evidence="2 4" id="KW-0479">Metal-binding</keyword>
<dbReference type="PANTHER" id="PTHR30600">
    <property type="entry name" value="CYTOCHROME C PEROXIDASE-RELATED"/>
    <property type="match status" value="1"/>
</dbReference>
<dbReference type="Pfam" id="PF06537">
    <property type="entry name" value="DHOR"/>
    <property type="match status" value="1"/>
</dbReference>
<evidence type="ECO:0000256" key="3">
    <source>
        <dbReference type="ARBA" id="ARBA00023004"/>
    </source>
</evidence>
<dbReference type="KEGG" id="fya:KMW28_12435"/>
<dbReference type="SUPFAM" id="SSF49785">
    <property type="entry name" value="Galactose-binding domain-like"/>
    <property type="match status" value="1"/>
</dbReference>
<evidence type="ECO:0000313" key="6">
    <source>
        <dbReference type="EMBL" id="QWG00461.1"/>
    </source>
</evidence>
<dbReference type="PANTHER" id="PTHR30600:SF4">
    <property type="entry name" value="CYTOCHROME C DOMAIN-CONTAINING PROTEIN"/>
    <property type="match status" value="1"/>
</dbReference>
<feature type="domain" description="Cytochrome c" evidence="5">
    <location>
        <begin position="1215"/>
        <end position="1341"/>
    </location>
</feature>
<accession>A0AAX1N257</accession>
<dbReference type="GO" id="GO:0020037">
    <property type="term" value="F:heme binding"/>
    <property type="evidence" value="ECO:0007669"/>
    <property type="project" value="InterPro"/>
</dbReference>
<evidence type="ECO:0000313" key="7">
    <source>
        <dbReference type="Proteomes" id="UP000678679"/>
    </source>
</evidence>
<evidence type="ECO:0000256" key="1">
    <source>
        <dbReference type="ARBA" id="ARBA00022617"/>
    </source>
</evidence>
<dbReference type="GO" id="GO:0033905">
    <property type="term" value="F:xylan endo-1,3-beta-xylosidase activity"/>
    <property type="evidence" value="ECO:0007669"/>
    <property type="project" value="InterPro"/>
</dbReference>
<organism evidence="6 7">
    <name type="scientific">Flammeovirga yaeyamensis</name>
    <dbReference type="NCBI Taxonomy" id="367791"/>
    <lineage>
        <taxon>Bacteria</taxon>
        <taxon>Pseudomonadati</taxon>
        <taxon>Bacteroidota</taxon>
        <taxon>Cytophagia</taxon>
        <taxon>Cytophagales</taxon>
        <taxon>Flammeovirgaceae</taxon>
        <taxon>Flammeovirga</taxon>
    </lineage>
</organism>
<sequence length="1476" mass="158343">MNELSTMKKGDFFSELYQRLTIDGSKKTFQLMFSALFFMFFNTSMSYAQEYGIEVDNGTATIYFNDQAGWTGGWNYICLGSNCTSGAKVGNRWERQVSGITVGNTYDIQIKIATSTGQYISDLHSVVAVAKGDSPSPTPTCNDGIQNGDETGIDCGGSCTPCQTPPTCDDGIQNGDETGVDCGGSSCQPCQTTPPPTHSNMVEAEGAIIVGSASIYEDGAASNGNGVAYISAQGAGFTINSAPASSTVELVYASELSGEISIFVNGIDQGNIQFSSTGAWVGNYQTVSKALDIQEGDSFSVIFQTGDAALNIDKVNFLGEPAPPQPCTGLNDPNAVFTGVTTINETSDGALDGSVTFTFNNVANDYDSIIFNIDNTDYKVAISEGSLTINNKSAGSYVASMRWSNGDCETSLGTVTVGSCENGIKDGNEADVDCGGVCPTCPEPPQPTPEDLVISVATSPTHGQYLTAKYGNQPALAIYTWDNDTNEFGSCTGGCEDSWPYVVTDAKVNLILPSSLPNGVTGEFGLSGTCDGRLQLTFDGQPLYYYAGDNNEGDTNGESAGNVWWLVKEVVTNTCNDGIQNGDETGIDCGGSCTPCQSGGTGEGTCADFGLTIVDGQGVLYYSEDLGTALYLCMNGGCYPPDAQEDGYYKRYVQVQAGVDYTIKVQGSNEQEKVAQVTQCYFVPTCNDGIQNGDETGVDCGGSSCTACPTCDDGIQNGQETGVDCGGPDCISCEVVCNGTPNPNATVTKQDESFENENDGILTLSFDDVAGRDVLEFSLDGGVTYPYSENDDLKWITITDLAPGNYHVFVRWGNGGDCPIDLGNVAILEGGPLPTCYDGIRNQGETRVDCGGPCAPCEEDPCGDIPLVLYPAPALPTPTVGSPAREHGWSFDLSEDKTQVSVSIGPGVADQMQTNSGTFEMSCSCNQVTFYTAELGDNMQANVPQECVDAGDFYYFFRYKRNTDMNTYDPADIWVYSGLFTTKGERIDPDSRPAIVSKGASWMRFRHPHPQDGITEAIFDASHNGSLLRTLDRYETVVYDAPDNVRFEQFLYSTKDNEIRHEDQKTLPNKDKLIWEGGNRIPVRRMEFLAKGGASTPSYAAYIAPGGPTYDQGGDLYPWSDITTVNYGNIISYEITAVTALVDGVPWSIGAQHYNTFQNYVVGQGFNTFGDPRLSMAGRASSNMILSGSGQFTKEEQDAVFTQHLITLEDDDDVDDFLEGHHLFHGVRHRTQGDGQQDNRVLGEINIGSTSCGSCHFRDGRGSELVNTPKGQLLPPPVYGVGLLQWIAGAEAGLTWDGSQATVESQTVAALLNDHGVDASDPDQISQEDFDQLVAYTKFLTVPTRSKGVYDDPQVVVGHVKFIEAGCVSCHTETQKTRSDAPEMFKDIVIRPYTDMKLHNIGTGGSYRTPPLWGLYYNMQVLERNGKALLFMHNASASTVGEAIMKHGGEAAGSRAAYEALTLEEQEAVIKFVESL</sequence>
<evidence type="ECO:0000256" key="4">
    <source>
        <dbReference type="PROSITE-ProRule" id="PRU00433"/>
    </source>
</evidence>
<feature type="domain" description="Cytochrome c" evidence="5">
    <location>
        <begin position="1353"/>
        <end position="1476"/>
    </location>
</feature>
<dbReference type="InterPro" id="IPR009056">
    <property type="entry name" value="Cyt_c-like_dom"/>
</dbReference>
<keyword evidence="3 4" id="KW-0408">Iron</keyword>